<accession>A0A1M7SQ81</accession>
<evidence type="ECO:0000256" key="2">
    <source>
        <dbReference type="ARBA" id="ARBA00001997"/>
    </source>
</evidence>
<evidence type="ECO:0000256" key="5">
    <source>
        <dbReference type="ARBA" id="ARBA00029758"/>
    </source>
</evidence>
<protein>
    <recommendedName>
        <fullName evidence="4">dTDP-4-dehydrorhamnose 3,5-epimerase</fullName>
        <ecNumber evidence="3">5.1.3.13</ecNumber>
    </recommendedName>
    <alternativeName>
        <fullName evidence="6">Thymidine diphospho-4-keto-rhamnose 3,5-epimerase</fullName>
    </alternativeName>
    <alternativeName>
        <fullName evidence="5">dTDP-4-keto-6-deoxyglucose 3,5-epimerase</fullName>
    </alternativeName>
    <alternativeName>
        <fullName evidence="7">dTDP-6-deoxy-D-xylo-4-hexulose 3,5-epimerase</fullName>
    </alternativeName>
</protein>
<evidence type="ECO:0000256" key="3">
    <source>
        <dbReference type="ARBA" id="ARBA00012098"/>
    </source>
</evidence>
<dbReference type="PANTHER" id="PTHR21047">
    <property type="entry name" value="DTDP-6-DEOXY-D-GLUCOSE-3,5 EPIMERASE"/>
    <property type="match status" value="1"/>
</dbReference>
<dbReference type="PANTHER" id="PTHR21047:SF2">
    <property type="entry name" value="THYMIDINE DIPHOSPHO-4-KETO-RHAMNOSE 3,5-EPIMERASE"/>
    <property type="match status" value="1"/>
</dbReference>
<evidence type="ECO:0000256" key="6">
    <source>
        <dbReference type="ARBA" id="ARBA00031424"/>
    </source>
</evidence>
<feature type="site" description="Participates in a stacking interaction with the thymidine ring of dTDP-4-oxo-6-deoxyglucose" evidence="9">
    <location>
        <position position="138"/>
    </location>
</feature>
<dbReference type="GO" id="GO:0005829">
    <property type="term" value="C:cytosol"/>
    <property type="evidence" value="ECO:0007669"/>
    <property type="project" value="TreeGrafter"/>
</dbReference>
<proteinExistence type="predicted"/>
<evidence type="ECO:0000256" key="9">
    <source>
        <dbReference type="PIRSR" id="PIRSR600888-3"/>
    </source>
</evidence>
<gene>
    <name evidence="10" type="ORF">SAMN05444170_0015</name>
</gene>
<dbReference type="GO" id="GO:0008830">
    <property type="term" value="F:dTDP-4-dehydrorhamnose 3,5-epimerase activity"/>
    <property type="evidence" value="ECO:0007669"/>
    <property type="project" value="UniProtKB-EC"/>
</dbReference>
<evidence type="ECO:0000313" key="10">
    <source>
        <dbReference type="EMBL" id="SHN60574.1"/>
    </source>
</evidence>
<evidence type="ECO:0000256" key="4">
    <source>
        <dbReference type="ARBA" id="ARBA00019595"/>
    </source>
</evidence>
<reference evidence="11" key="1">
    <citation type="submission" date="2016-11" db="EMBL/GenBank/DDBJ databases">
        <authorList>
            <person name="Varghese N."/>
            <person name="Submissions S."/>
        </authorList>
    </citation>
    <scope>NUCLEOTIDE SEQUENCE [LARGE SCALE GENOMIC DNA]</scope>
    <source>
        <strain evidence="11">GAS401</strain>
    </source>
</reference>
<name>A0A1M7SQ81_9BRAD</name>
<feature type="active site" description="Proton donor" evidence="8">
    <location>
        <position position="132"/>
    </location>
</feature>
<dbReference type="Gene3D" id="2.60.120.10">
    <property type="entry name" value="Jelly Rolls"/>
    <property type="match status" value="1"/>
</dbReference>
<dbReference type="OrthoDB" id="9800680at2"/>
<comment type="catalytic activity">
    <reaction evidence="1">
        <text>dTDP-4-dehydro-6-deoxy-alpha-D-glucose = dTDP-4-dehydro-beta-L-rhamnose</text>
        <dbReference type="Rhea" id="RHEA:16969"/>
        <dbReference type="ChEBI" id="CHEBI:57649"/>
        <dbReference type="ChEBI" id="CHEBI:62830"/>
        <dbReference type="EC" id="5.1.3.13"/>
    </reaction>
</comment>
<dbReference type="InterPro" id="IPR000888">
    <property type="entry name" value="RmlC-like"/>
</dbReference>
<keyword evidence="11" id="KW-1185">Reference proteome</keyword>
<feature type="active site" description="Proton acceptor" evidence="8">
    <location>
        <position position="62"/>
    </location>
</feature>
<evidence type="ECO:0000256" key="7">
    <source>
        <dbReference type="ARBA" id="ARBA00033311"/>
    </source>
</evidence>
<dbReference type="RefSeq" id="WP_072815686.1">
    <property type="nucleotide sequence ID" value="NZ_LT670849.1"/>
</dbReference>
<dbReference type="GO" id="GO:0000271">
    <property type="term" value="P:polysaccharide biosynthetic process"/>
    <property type="evidence" value="ECO:0007669"/>
    <property type="project" value="TreeGrafter"/>
</dbReference>
<evidence type="ECO:0000256" key="1">
    <source>
        <dbReference type="ARBA" id="ARBA00001298"/>
    </source>
</evidence>
<dbReference type="Pfam" id="PF00908">
    <property type="entry name" value="dTDP_sugar_isom"/>
    <property type="match status" value="1"/>
</dbReference>
<sequence>MIVSSTSIDGARILDVEPAFDDRGFFARTWCRRELAEQGLSVEIAQESISFNRRKGTLRGLHFQTPPHDEVKIVRCVRGAILDVIVDLRPQSTTYLRSLSFELSAENHRAVYVPKGCAHGFQTLIDETEVHYQISSFYDPTAAAGHRFDDPAFAIVWPLPVSVISERDLQWPMFSAMETDGG</sequence>
<dbReference type="EMBL" id="LT670849">
    <property type="protein sequence ID" value="SHN60574.1"/>
    <property type="molecule type" value="Genomic_DNA"/>
</dbReference>
<organism evidence="10 11">
    <name type="scientific">Bradyrhizobium erythrophlei</name>
    <dbReference type="NCBI Taxonomy" id="1437360"/>
    <lineage>
        <taxon>Bacteria</taxon>
        <taxon>Pseudomonadati</taxon>
        <taxon>Pseudomonadota</taxon>
        <taxon>Alphaproteobacteria</taxon>
        <taxon>Hyphomicrobiales</taxon>
        <taxon>Nitrobacteraceae</taxon>
        <taxon>Bradyrhizobium</taxon>
    </lineage>
</organism>
<dbReference type="InterPro" id="IPR011051">
    <property type="entry name" value="RmlC_Cupin_sf"/>
</dbReference>
<dbReference type="InterPro" id="IPR014710">
    <property type="entry name" value="RmlC-like_jellyroll"/>
</dbReference>
<dbReference type="Proteomes" id="UP000184096">
    <property type="component" value="Chromosome I"/>
</dbReference>
<comment type="function">
    <text evidence="2">Catalyzes the epimerization of the C3' and C5'positions of dTDP-6-deoxy-D-xylo-4-hexulose, forming dTDP-6-deoxy-L-lyxo-4-hexulose.</text>
</comment>
<dbReference type="EC" id="5.1.3.13" evidence="3"/>
<evidence type="ECO:0000256" key="8">
    <source>
        <dbReference type="PIRSR" id="PIRSR600888-1"/>
    </source>
</evidence>
<evidence type="ECO:0000313" key="11">
    <source>
        <dbReference type="Proteomes" id="UP000184096"/>
    </source>
</evidence>
<dbReference type="CDD" id="cd00438">
    <property type="entry name" value="cupin_RmlC"/>
    <property type="match status" value="1"/>
</dbReference>
<dbReference type="GO" id="GO:0019305">
    <property type="term" value="P:dTDP-rhamnose biosynthetic process"/>
    <property type="evidence" value="ECO:0007669"/>
    <property type="project" value="TreeGrafter"/>
</dbReference>
<dbReference type="SUPFAM" id="SSF51182">
    <property type="entry name" value="RmlC-like cupins"/>
    <property type="match status" value="1"/>
</dbReference>
<dbReference type="AlphaFoldDB" id="A0A1M7SQ81"/>